<evidence type="ECO:0000256" key="2">
    <source>
        <dbReference type="ARBA" id="ARBA00022679"/>
    </source>
</evidence>
<accession>A0A6P2BMR4</accession>
<keyword evidence="1 3" id="KW-0489">Methyltransferase</keyword>
<dbReference type="OrthoDB" id="9800233at2"/>
<evidence type="ECO:0000256" key="1">
    <source>
        <dbReference type="ARBA" id="ARBA00022603"/>
    </source>
</evidence>
<dbReference type="Proteomes" id="UP000460272">
    <property type="component" value="Unassembled WGS sequence"/>
</dbReference>
<proteinExistence type="predicted"/>
<gene>
    <name evidence="3" type="ORF">EAS64_37620</name>
</gene>
<dbReference type="AlphaFoldDB" id="A0A6P2BMR4"/>
<dbReference type="InterPro" id="IPR029063">
    <property type="entry name" value="SAM-dependent_MTases_sf"/>
</dbReference>
<dbReference type="Gene3D" id="3.40.50.150">
    <property type="entry name" value="Vaccinia Virus protein VP39"/>
    <property type="match status" value="1"/>
</dbReference>
<protein>
    <submittedName>
        <fullName evidence="3">Class I SAM-dependent methyltransferase</fullName>
    </submittedName>
</protein>
<dbReference type="PANTHER" id="PTHR43619">
    <property type="entry name" value="S-ADENOSYL-L-METHIONINE-DEPENDENT METHYLTRANSFERASE YKTD-RELATED"/>
    <property type="match status" value="1"/>
</dbReference>
<dbReference type="PANTHER" id="PTHR43619:SF2">
    <property type="entry name" value="S-ADENOSYL-L-METHIONINE-DEPENDENT METHYLTRANSFERASES SUPERFAMILY PROTEIN"/>
    <property type="match status" value="1"/>
</dbReference>
<keyword evidence="4" id="KW-1185">Reference proteome</keyword>
<dbReference type="Pfam" id="PF04072">
    <property type="entry name" value="LCM"/>
    <property type="match status" value="1"/>
</dbReference>
<dbReference type="GO" id="GO:0008168">
    <property type="term" value="F:methyltransferase activity"/>
    <property type="evidence" value="ECO:0007669"/>
    <property type="project" value="UniProtKB-KW"/>
</dbReference>
<keyword evidence="2 3" id="KW-0808">Transferase</keyword>
<dbReference type="InterPro" id="IPR007213">
    <property type="entry name" value="Ppm1/Ppm2/Tcmp"/>
</dbReference>
<sequence length="277" mass="31178">MANGQQAELGIVQQTLFFPLLARARETERKRPLLRDERAVELVRKIDFDTGTFNQSAMSFLVVLRTMILDWWVRQFLAVSPGGTVVELGTGLNTRFERVDNGSAHWIDLDLPDTIELRRRFFSDTGRRRMIAGSLLDEDWLTAAEQLPGPYFFVADGVLPYLTDDQVTGLLARIAARFPSALIAFDSYPRKILEMEHKMAAKRGIARWQWSCDDPRTLERFGLRLLESAAPTRPPAGLRATLPARYRLLLPVANPVLGQGAALSLFSALPIARQEIS</sequence>
<evidence type="ECO:0000313" key="3">
    <source>
        <dbReference type="EMBL" id="TVZ00359.1"/>
    </source>
</evidence>
<evidence type="ECO:0000313" key="4">
    <source>
        <dbReference type="Proteomes" id="UP000460272"/>
    </source>
</evidence>
<dbReference type="EMBL" id="RPFW01000009">
    <property type="protein sequence ID" value="TVZ00359.1"/>
    <property type="molecule type" value="Genomic_DNA"/>
</dbReference>
<dbReference type="SUPFAM" id="SSF53335">
    <property type="entry name" value="S-adenosyl-L-methionine-dependent methyltransferases"/>
    <property type="match status" value="1"/>
</dbReference>
<dbReference type="GO" id="GO:0032259">
    <property type="term" value="P:methylation"/>
    <property type="evidence" value="ECO:0007669"/>
    <property type="project" value="UniProtKB-KW"/>
</dbReference>
<dbReference type="RefSeq" id="WP_145861105.1">
    <property type="nucleotide sequence ID" value="NZ_RPFW01000009.1"/>
</dbReference>
<reference evidence="3 4" key="1">
    <citation type="submission" date="2018-11" db="EMBL/GenBank/DDBJ databases">
        <title>Trebonia kvetii gen.nov., sp.nov., a novel acidophilic actinobacterium, and proposal of the new actinobacterial family Treboniaceae fam. nov.</title>
        <authorList>
            <person name="Rapoport D."/>
            <person name="Sagova-Mareckova M."/>
            <person name="Sedlacek I."/>
            <person name="Provaznik J."/>
            <person name="Kralova S."/>
            <person name="Pavlinic D."/>
            <person name="Benes V."/>
            <person name="Kopecky J."/>
        </authorList>
    </citation>
    <scope>NUCLEOTIDE SEQUENCE [LARGE SCALE GENOMIC DNA]</scope>
    <source>
        <strain evidence="3 4">15Tr583</strain>
    </source>
</reference>
<comment type="caution">
    <text evidence="3">The sequence shown here is derived from an EMBL/GenBank/DDBJ whole genome shotgun (WGS) entry which is preliminary data.</text>
</comment>
<name>A0A6P2BMR4_9ACTN</name>
<organism evidence="3 4">
    <name type="scientific">Trebonia kvetii</name>
    <dbReference type="NCBI Taxonomy" id="2480626"/>
    <lineage>
        <taxon>Bacteria</taxon>
        <taxon>Bacillati</taxon>
        <taxon>Actinomycetota</taxon>
        <taxon>Actinomycetes</taxon>
        <taxon>Streptosporangiales</taxon>
        <taxon>Treboniaceae</taxon>
        <taxon>Trebonia</taxon>
    </lineage>
</organism>